<name>D9PZ98_ACIS3</name>
<keyword evidence="2" id="KW-1185">Reference proteome</keyword>
<dbReference type="AlphaFoldDB" id="D9PZ98"/>
<evidence type="ECO:0000313" key="2">
    <source>
        <dbReference type="Proteomes" id="UP000000346"/>
    </source>
</evidence>
<dbReference type="KEGG" id="asc:ASAC_1480"/>
<gene>
    <name evidence="1" type="ordered locus">ASAC_1480</name>
</gene>
<dbReference type="InParanoid" id="D9PZ98"/>
<sequence>MHLSLSDAMYKQLKEKSDEIGIQITDLIKLYIKMGLQGGLAARQEGASEVMVANLSNRLDKVERDLKLKVTMMEGRYRQLEEALDYILQRLDALEDLIGEVKAKKALGVEQESVNT</sequence>
<dbReference type="Proteomes" id="UP000000346">
    <property type="component" value="Chromosome"/>
</dbReference>
<evidence type="ECO:0000313" key="1">
    <source>
        <dbReference type="EMBL" id="ADL19885.1"/>
    </source>
</evidence>
<dbReference type="HOGENOM" id="CLU_151699_0_0_2"/>
<dbReference type="EMBL" id="CP001742">
    <property type="protein sequence ID" value="ADL19885.1"/>
    <property type="molecule type" value="Genomic_DNA"/>
</dbReference>
<accession>D9PZ98</accession>
<proteinExistence type="predicted"/>
<organism evidence="1 2">
    <name type="scientific">Acidilobus saccharovorans (strain DSM 16705 / JCM 18335 / VKM B-2471 / 345-15)</name>
    <dbReference type="NCBI Taxonomy" id="666510"/>
    <lineage>
        <taxon>Archaea</taxon>
        <taxon>Thermoproteota</taxon>
        <taxon>Thermoprotei</taxon>
        <taxon>Acidilobales</taxon>
        <taxon>Acidilobaceae</taxon>
        <taxon>Acidilobus</taxon>
    </lineage>
</organism>
<protein>
    <submittedName>
        <fullName evidence="1">Uncharacterized protein</fullName>
    </submittedName>
</protein>
<reference evidence="1 2" key="1">
    <citation type="journal article" date="2010" name="Appl. Environ. Microbiol.">
        <title>The genome sequence of the crenarchaeon Acidilobus saccharovorans supports a new order, Acidilobales, and suggests an important ecological role in terrestrial acidic hot springs.</title>
        <authorList>
            <person name="Mardanov A.V."/>
            <person name="Svetlitchnyi V.A."/>
            <person name="Beletsky A.V."/>
            <person name="Prokofeva M.I."/>
            <person name="Bonch-Osmolovskaya E.A."/>
            <person name="Ravin N.V."/>
            <person name="Skryabin K.G."/>
        </authorList>
    </citation>
    <scope>NUCLEOTIDE SEQUENCE [LARGE SCALE GENOMIC DNA]</scope>
    <source>
        <strain evidence="2">DSM 16705 / JCM 18335 / VKM B-2471 / 345-15</strain>
    </source>
</reference>
<dbReference type="eggNOG" id="arCOG04165">
    <property type="taxonomic scope" value="Archaea"/>
</dbReference>